<reference evidence="1" key="1">
    <citation type="submission" date="2022-07" db="EMBL/GenBank/DDBJ databases">
        <title>Phylogenomic reconstructions and comparative analyses of Kickxellomycotina fungi.</title>
        <authorList>
            <person name="Reynolds N.K."/>
            <person name="Stajich J.E."/>
            <person name="Barry K."/>
            <person name="Grigoriev I.V."/>
            <person name="Crous P."/>
            <person name="Smith M.E."/>
        </authorList>
    </citation>
    <scope>NUCLEOTIDE SEQUENCE</scope>
    <source>
        <strain evidence="1">CBS 109366</strain>
    </source>
</reference>
<evidence type="ECO:0000313" key="2">
    <source>
        <dbReference type="Proteomes" id="UP001140234"/>
    </source>
</evidence>
<keyword evidence="2" id="KW-1185">Reference proteome</keyword>
<dbReference type="Proteomes" id="UP001140234">
    <property type="component" value="Unassembled WGS sequence"/>
</dbReference>
<dbReference type="EMBL" id="JANBUJ010000001">
    <property type="protein sequence ID" value="KAJ2775909.1"/>
    <property type="molecule type" value="Genomic_DNA"/>
</dbReference>
<sequence>MLGGLLVLPEGGLPKLILLSAAFSVFNTVQCMLAPLGMTRRIYSQQPQQVTPLTSHVFAAWTALSAVLRYQCAFNMGNAALYDLAFWSYAIAAVHFASEVAVFRTSRIPGPVVSTFCVALTTMAWMARDRDIYVR</sequence>
<protein>
    <submittedName>
        <fullName evidence="1">Ergosterol biosynthesis protein</fullName>
    </submittedName>
</protein>
<comment type="caution">
    <text evidence="1">The sequence shown here is derived from an EMBL/GenBank/DDBJ whole genome shotgun (WGS) entry which is preliminary data.</text>
</comment>
<accession>A0ACC1K936</accession>
<gene>
    <name evidence="1" type="primary">ERG28</name>
    <name evidence="1" type="ORF">IWQ57_000066</name>
</gene>
<evidence type="ECO:0000313" key="1">
    <source>
        <dbReference type="EMBL" id="KAJ2775909.1"/>
    </source>
</evidence>
<name>A0ACC1K936_9FUNG</name>
<proteinExistence type="predicted"/>
<organism evidence="1 2">
    <name type="scientific">Coemansia nantahalensis</name>
    <dbReference type="NCBI Taxonomy" id="2789366"/>
    <lineage>
        <taxon>Eukaryota</taxon>
        <taxon>Fungi</taxon>
        <taxon>Fungi incertae sedis</taxon>
        <taxon>Zoopagomycota</taxon>
        <taxon>Kickxellomycotina</taxon>
        <taxon>Kickxellomycetes</taxon>
        <taxon>Kickxellales</taxon>
        <taxon>Kickxellaceae</taxon>
        <taxon>Coemansia</taxon>
    </lineage>
</organism>